<dbReference type="Proteomes" id="UP000324800">
    <property type="component" value="Unassembled WGS sequence"/>
</dbReference>
<feature type="compositionally biased region" description="Basic and acidic residues" evidence="1">
    <location>
        <begin position="91"/>
        <end position="101"/>
    </location>
</feature>
<name>A0A5J4WAY7_9EUKA</name>
<evidence type="ECO:0000313" key="3">
    <source>
        <dbReference type="Proteomes" id="UP000324800"/>
    </source>
</evidence>
<accession>A0A5J4WAY7</accession>
<evidence type="ECO:0000313" key="2">
    <source>
        <dbReference type="EMBL" id="KAA6391823.1"/>
    </source>
</evidence>
<reference evidence="2 3" key="1">
    <citation type="submission" date="2019-03" db="EMBL/GenBank/DDBJ databases">
        <title>Single cell metagenomics reveals metabolic interactions within the superorganism composed of flagellate Streblomastix strix and complex community of Bacteroidetes bacteria on its surface.</title>
        <authorList>
            <person name="Treitli S.C."/>
            <person name="Kolisko M."/>
            <person name="Husnik F."/>
            <person name="Keeling P."/>
            <person name="Hampl V."/>
        </authorList>
    </citation>
    <scope>NUCLEOTIDE SEQUENCE [LARGE SCALE GENOMIC DNA]</scope>
    <source>
        <strain evidence="2">ST1C</strain>
    </source>
</reference>
<gene>
    <name evidence="2" type="ORF">EZS28_012653</name>
</gene>
<dbReference type="EMBL" id="SNRW01002749">
    <property type="protein sequence ID" value="KAA6391823.1"/>
    <property type="molecule type" value="Genomic_DNA"/>
</dbReference>
<dbReference type="AlphaFoldDB" id="A0A5J4WAY7"/>
<evidence type="ECO:0000256" key="1">
    <source>
        <dbReference type="SAM" id="MobiDB-lite"/>
    </source>
</evidence>
<organism evidence="2 3">
    <name type="scientific">Streblomastix strix</name>
    <dbReference type="NCBI Taxonomy" id="222440"/>
    <lineage>
        <taxon>Eukaryota</taxon>
        <taxon>Metamonada</taxon>
        <taxon>Preaxostyla</taxon>
        <taxon>Oxymonadida</taxon>
        <taxon>Streblomastigidae</taxon>
        <taxon>Streblomastix</taxon>
    </lineage>
</organism>
<sequence>MRMGQITRKNLYDNIGVASRLVNQFGMNQQQLNVRVCWWQPISDGEDATQRRFMQIVDQQRVRMVTWLSRECYSSRATGQGQESEGAAKGGFERLRRKDVGESGFDGRTSIAGGSQ</sequence>
<proteinExistence type="predicted"/>
<feature type="region of interest" description="Disordered" evidence="1">
    <location>
        <begin position="74"/>
        <end position="116"/>
    </location>
</feature>
<protein>
    <submittedName>
        <fullName evidence="2">Uncharacterized protein</fullName>
    </submittedName>
</protein>
<comment type="caution">
    <text evidence="2">The sequence shown here is derived from an EMBL/GenBank/DDBJ whole genome shotgun (WGS) entry which is preliminary data.</text>
</comment>